<feature type="transmembrane region" description="Helical" evidence="12">
    <location>
        <begin position="800"/>
        <end position="820"/>
    </location>
</feature>
<dbReference type="eggNOG" id="KOG1056">
    <property type="taxonomic scope" value="Eukaryota"/>
</dbReference>
<feature type="chain" id="PRO_5003579339" description="G-protein coupled receptors family 3 profile domain-containing protein" evidence="13">
    <location>
        <begin position="27"/>
        <end position="872"/>
    </location>
</feature>
<dbReference type="PRINTS" id="PR01535">
    <property type="entry name" value="VOMERONASL2R"/>
</dbReference>
<keyword evidence="5 13" id="KW-0732">Signal</keyword>
<feature type="transmembrane region" description="Helical" evidence="12">
    <location>
        <begin position="606"/>
        <end position="629"/>
    </location>
</feature>
<feature type="domain" description="G-protein coupled receptors family 3 profile" evidence="14">
    <location>
        <begin position="606"/>
        <end position="870"/>
    </location>
</feature>
<evidence type="ECO:0000256" key="6">
    <source>
        <dbReference type="ARBA" id="ARBA00022989"/>
    </source>
</evidence>
<dbReference type="FunFam" id="3.40.50.2300:FF:000519">
    <property type="entry name" value="Vomeronasal 2 receptor, a18"/>
    <property type="match status" value="1"/>
</dbReference>
<keyword evidence="8 12" id="KW-0472">Membrane</keyword>
<dbReference type="InterPro" id="IPR017979">
    <property type="entry name" value="GPCR_3_CS"/>
</dbReference>
<reference evidence="16" key="1">
    <citation type="submission" date="2011-08" db="EMBL/GenBank/DDBJ databases">
        <title>The draft genome of Latimeria chalumnae.</title>
        <authorList>
            <person name="Di Palma F."/>
            <person name="Alfoldi J."/>
            <person name="Johnson J."/>
            <person name="Berlin A."/>
            <person name="Gnerre S."/>
            <person name="Jaffe D."/>
            <person name="MacCallum I."/>
            <person name="Young S."/>
            <person name="Walker B.J."/>
            <person name="Lander E."/>
            <person name="Lindblad-Toh K."/>
        </authorList>
    </citation>
    <scope>NUCLEOTIDE SEQUENCE [LARGE SCALE GENOMIC DNA]</scope>
    <source>
        <strain evidence="16">Wild caught</strain>
    </source>
</reference>
<keyword evidence="6 12" id="KW-1133">Transmembrane helix</keyword>
<dbReference type="PANTHER" id="PTHR24061">
    <property type="entry name" value="CALCIUM-SENSING RECEPTOR-RELATED"/>
    <property type="match status" value="1"/>
</dbReference>
<dbReference type="CDD" id="cd15283">
    <property type="entry name" value="7tmC_V2R_pheromone"/>
    <property type="match status" value="1"/>
</dbReference>
<dbReference type="InParanoid" id="H3A987"/>
<dbReference type="Pfam" id="PF01094">
    <property type="entry name" value="ANF_receptor"/>
    <property type="match status" value="1"/>
</dbReference>
<dbReference type="FunFam" id="2.10.50.30:FF:000002">
    <property type="entry name" value="Vomeronasal 2 receptor, h1"/>
    <property type="match status" value="1"/>
</dbReference>
<dbReference type="Gene3D" id="3.40.50.2300">
    <property type="match status" value="2"/>
</dbReference>
<dbReference type="GO" id="GO:0004930">
    <property type="term" value="F:G protein-coupled receptor activity"/>
    <property type="evidence" value="ECO:0007669"/>
    <property type="project" value="UniProtKB-KW"/>
</dbReference>
<evidence type="ECO:0000256" key="8">
    <source>
        <dbReference type="ARBA" id="ARBA00023136"/>
    </source>
</evidence>
<evidence type="ECO:0000256" key="5">
    <source>
        <dbReference type="ARBA" id="ARBA00022729"/>
    </source>
</evidence>
<dbReference type="PROSITE" id="PS00981">
    <property type="entry name" value="G_PROTEIN_RECEP_F3_3"/>
    <property type="match status" value="1"/>
</dbReference>
<dbReference type="InterPro" id="IPR028082">
    <property type="entry name" value="Peripla_BP_I"/>
</dbReference>
<evidence type="ECO:0000256" key="4">
    <source>
        <dbReference type="ARBA" id="ARBA00022692"/>
    </source>
</evidence>
<dbReference type="InterPro" id="IPR000068">
    <property type="entry name" value="GPCR_3_Ca_sens_rcpt-rel"/>
</dbReference>
<evidence type="ECO:0000256" key="7">
    <source>
        <dbReference type="ARBA" id="ARBA00023040"/>
    </source>
</evidence>
<dbReference type="InterPro" id="IPR000337">
    <property type="entry name" value="GPCR_3"/>
</dbReference>
<protein>
    <recommendedName>
        <fullName evidence="14">G-protein coupled receptors family 3 profile domain-containing protein</fullName>
    </recommendedName>
</protein>
<dbReference type="FunFam" id="3.40.50.2300:FF:000125">
    <property type="entry name" value="Vomeronasal 2, receptor 88"/>
    <property type="match status" value="1"/>
</dbReference>
<evidence type="ECO:0000256" key="13">
    <source>
        <dbReference type="SAM" id="SignalP"/>
    </source>
</evidence>
<evidence type="ECO:0000256" key="10">
    <source>
        <dbReference type="ARBA" id="ARBA00023180"/>
    </source>
</evidence>
<dbReference type="PRINTS" id="PR00248">
    <property type="entry name" value="GPCRMGR"/>
</dbReference>
<dbReference type="Gene3D" id="2.10.50.30">
    <property type="entry name" value="GPCR, family 3, nine cysteines domain"/>
    <property type="match status" value="1"/>
</dbReference>
<dbReference type="GO" id="GO:0005886">
    <property type="term" value="C:plasma membrane"/>
    <property type="evidence" value="ECO:0007669"/>
    <property type="project" value="UniProtKB-SubCell"/>
</dbReference>
<dbReference type="InterPro" id="IPR004073">
    <property type="entry name" value="GPCR_3_vmron_rcpt_2"/>
</dbReference>
<dbReference type="PROSITE" id="PS50259">
    <property type="entry name" value="G_PROTEIN_RECEP_F3_4"/>
    <property type="match status" value="1"/>
</dbReference>
<evidence type="ECO:0000256" key="3">
    <source>
        <dbReference type="ARBA" id="ARBA00022475"/>
    </source>
</evidence>
<keyword evidence="7" id="KW-0297">G-protein coupled receptor</keyword>
<feature type="transmembrane region" description="Helical" evidence="12">
    <location>
        <begin position="721"/>
        <end position="739"/>
    </location>
</feature>
<dbReference type="OMA" id="RICANIY"/>
<accession>H3A987</accession>
<feature type="transmembrane region" description="Helical" evidence="12">
    <location>
        <begin position="676"/>
        <end position="700"/>
    </location>
</feature>
<comment type="subcellular location">
    <subcellularLocation>
        <location evidence="1">Cell membrane</location>
        <topology evidence="1">Multi-pass membrane protein</topology>
    </subcellularLocation>
</comment>
<gene>
    <name evidence="15" type="primary">LOC102346241</name>
</gene>
<organism evidence="15 16">
    <name type="scientific">Latimeria chalumnae</name>
    <name type="common">Coelacanth</name>
    <dbReference type="NCBI Taxonomy" id="7897"/>
    <lineage>
        <taxon>Eukaryota</taxon>
        <taxon>Metazoa</taxon>
        <taxon>Chordata</taxon>
        <taxon>Craniata</taxon>
        <taxon>Vertebrata</taxon>
        <taxon>Euteleostomi</taxon>
        <taxon>Coelacanthiformes</taxon>
        <taxon>Coelacanthidae</taxon>
        <taxon>Latimeria</taxon>
    </lineage>
</organism>
<dbReference type="GeneTree" id="ENSGT00950000182788"/>
<dbReference type="Proteomes" id="UP000008672">
    <property type="component" value="Unassembled WGS sequence"/>
</dbReference>
<dbReference type="InterPro" id="IPR001828">
    <property type="entry name" value="ANF_lig-bd_rcpt"/>
</dbReference>
<dbReference type="HOGENOM" id="CLU_005389_5_1_1"/>
<feature type="transmembrane region" description="Helical" evidence="12">
    <location>
        <begin position="644"/>
        <end position="664"/>
    </location>
</feature>
<proteinExistence type="inferred from homology"/>
<keyword evidence="11" id="KW-0807">Transducer</keyword>
<evidence type="ECO:0000256" key="2">
    <source>
        <dbReference type="ARBA" id="ARBA00007242"/>
    </source>
</evidence>
<keyword evidence="9" id="KW-0675">Receptor</keyword>
<feature type="transmembrane region" description="Helical" evidence="12">
    <location>
        <begin position="765"/>
        <end position="788"/>
    </location>
</feature>
<dbReference type="Pfam" id="PF07562">
    <property type="entry name" value="NCD3G"/>
    <property type="match status" value="1"/>
</dbReference>
<evidence type="ECO:0000259" key="14">
    <source>
        <dbReference type="PROSITE" id="PS50259"/>
    </source>
</evidence>
<dbReference type="Ensembl" id="ENSLACT00000006260.1">
    <property type="protein sequence ID" value="ENSLACP00000006208.1"/>
    <property type="gene ID" value="ENSLACG00000005505.1"/>
</dbReference>
<evidence type="ECO:0000256" key="11">
    <source>
        <dbReference type="ARBA" id="ARBA00023224"/>
    </source>
</evidence>
<name>H3A987_LATCH</name>
<comment type="similarity">
    <text evidence="2">Belongs to the G-protein coupled receptor 3 family.</text>
</comment>
<dbReference type="Pfam" id="PF00003">
    <property type="entry name" value="7tm_3"/>
    <property type="match status" value="1"/>
</dbReference>
<evidence type="ECO:0000313" key="15">
    <source>
        <dbReference type="Ensembl" id="ENSLACP00000006208.1"/>
    </source>
</evidence>
<keyword evidence="10" id="KW-0325">Glycoprotein</keyword>
<evidence type="ECO:0000256" key="1">
    <source>
        <dbReference type="ARBA" id="ARBA00004651"/>
    </source>
</evidence>
<evidence type="ECO:0000256" key="12">
    <source>
        <dbReference type="SAM" id="Phobius"/>
    </source>
</evidence>
<dbReference type="InterPro" id="IPR038550">
    <property type="entry name" value="GPCR_3_9-Cys_sf"/>
</dbReference>
<keyword evidence="16" id="KW-1185">Reference proteome</keyword>
<sequence length="872" mass="97860">IKFLLHHYRMQYLILLFLLMFALVSGTAQPGCTLHSLNAEGYIRDGDIIIGGIFPLYYNKMVPDVSFTEMPELLHCEIFRFRHYQWLQGMMFAIEEINQNRNLLPNITLGFAIYASCGLAERAIKGSMWMVTGQEEAIPNYRCQKQFPLAAVIGDAPSSMSIPIARLLGLYDYPQISYASTVELLNDKHEFPSFFWTIPSDNFQSVVIARLVMHFGWTWVGLLAEDSNYGQQGIRIVKEEIIKARGCIAFSETMSLLNSQEVILHIVKVIKKSKANVIVVFSNEAHVIPLMEEIVRQNVTGKVWIASDGWYPLSVFSENEQLKTLIGTFGVWSQKGEIPGFQEFLFNIHPSKSPDDIFIKHYWEDIFGCKWPNTNSNKTANETNKNTQLCSGTEKLQEMTITSVDTPNLIIAYNVYNAVYAVAHALHDLHSCRPGEGPFANRICANIYAFEPWQLLHYVKNVHFRNKVGAEVFFDKNGNPPAVYDILNWQLTPDGSMSFVKVGSFTFSASKGQDLIINESAIMWNGGLKQIPRSVCSESCPPGYRKATCQGQPICCFDCVMCSNGAVSNQTDSTECTQCPDDHWSNDRRNICIPKIIEFLSHEDPMGAILAVISVVCAIIPAMTFWIFIKYRHTPIVKANNRELSYLLLLALVLCFLCSLVFIGEPSKWTCMLRQTAFGIIFALCVSCVLAKTIMVVIAFNATKPNSNLRKWVGPKLPNSIVLVCTVIQVIICIIWLSSSPPSPEQNMKSQIGKIIIECNEGSAIAFWCVLGYMGLLAIVSFIVAFLARNLPDSFNEAKFITFSMLVFVSVWLAFIPAYLSTKGKYMVAVEIFSILASSAGLLACIFSPKCYIILLRPDKNTKEYLMAKGAN</sequence>
<dbReference type="AlphaFoldDB" id="H3A987"/>
<reference evidence="15" key="3">
    <citation type="submission" date="2025-09" db="UniProtKB">
        <authorList>
            <consortium name="Ensembl"/>
        </authorList>
    </citation>
    <scope>IDENTIFICATION</scope>
</reference>
<dbReference type="SUPFAM" id="SSF53822">
    <property type="entry name" value="Periplasmic binding protein-like I"/>
    <property type="match status" value="1"/>
</dbReference>
<evidence type="ECO:0000256" key="9">
    <source>
        <dbReference type="ARBA" id="ARBA00023170"/>
    </source>
</evidence>
<feature type="signal peptide" evidence="13">
    <location>
        <begin position="1"/>
        <end position="26"/>
    </location>
</feature>
<feature type="transmembrane region" description="Helical" evidence="12">
    <location>
        <begin position="826"/>
        <end position="847"/>
    </location>
</feature>
<dbReference type="EMBL" id="AFYH01208797">
    <property type="status" value="NOT_ANNOTATED_CDS"/>
    <property type="molecule type" value="Genomic_DNA"/>
</dbReference>
<reference evidence="15" key="2">
    <citation type="submission" date="2025-08" db="UniProtKB">
        <authorList>
            <consortium name="Ensembl"/>
        </authorList>
    </citation>
    <scope>IDENTIFICATION</scope>
</reference>
<dbReference type="PANTHER" id="PTHR24061:SF0">
    <property type="entry name" value="C-FAMILY ODORANT RECEPTOR OLFCT1"/>
    <property type="match status" value="1"/>
</dbReference>
<dbReference type="InterPro" id="IPR011500">
    <property type="entry name" value="GPCR_3_9-Cys_dom"/>
</dbReference>
<keyword evidence="4 12" id="KW-0812">Transmembrane</keyword>
<keyword evidence="3" id="KW-1003">Cell membrane</keyword>
<dbReference type="InterPro" id="IPR017978">
    <property type="entry name" value="GPCR_3_C"/>
</dbReference>
<evidence type="ECO:0000313" key="16">
    <source>
        <dbReference type="Proteomes" id="UP000008672"/>
    </source>
</evidence>